<feature type="transmembrane region" description="Helical" evidence="1">
    <location>
        <begin position="74"/>
        <end position="93"/>
    </location>
</feature>
<dbReference type="AlphaFoldDB" id="A0A7W3JRW2"/>
<accession>A0A7W3JRW2</accession>
<feature type="transmembrane region" description="Helical" evidence="1">
    <location>
        <begin position="197"/>
        <end position="214"/>
    </location>
</feature>
<comment type="caution">
    <text evidence="2">The sequence shown here is derived from an EMBL/GenBank/DDBJ whole genome shotgun (WGS) entry which is preliminary data.</text>
</comment>
<gene>
    <name evidence="2" type="ORF">FB555_000175</name>
</gene>
<evidence type="ECO:0000313" key="3">
    <source>
        <dbReference type="Proteomes" id="UP000524237"/>
    </source>
</evidence>
<keyword evidence="1" id="KW-0812">Transmembrane</keyword>
<protein>
    <submittedName>
        <fullName evidence="2">Putative membrane-anchored protein</fullName>
    </submittedName>
</protein>
<feature type="transmembrane region" description="Helical" evidence="1">
    <location>
        <begin position="168"/>
        <end position="190"/>
    </location>
</feature>
<sequence length="260" mass="28260">MTTLPPATIGRTLLNKVPEVTLLFWIVKIMSTTVGETVADFFSTTLSLGLNGTTVVMLALLIVALIVQFRQHRYVPAAYWVTVVFISVFGTLVTDNLTDNLGIELWMTTVIFAIALAVVFIAWFATERTLSIHSITTFRREAFYWLAILLTFALGTAGGDLFSEGLDLGYLLSGIIFASVIAVIAGAHFFFKLNAVLAFWAAYVLTRPFGAAFGDLLSQPTDAGGLGLGTTITSAVFLVIIVVIVTVLARREKKEQPTLE</sequence>
<evidence type="ECO:0000256" key="1">
    <source>
        <dbReference type="SAM" id="Phobius"/>
    </source>
</evidence>
<feature type="transmembrane region" description="Helical" evidence="1">
    <location>
        <begin position="142"/>
        <end position="162"/>
    </location>
</feature>
<keyword evidence="1" id="KW-1133">Transmembrane helix</keyword>
<dbReference type="RefSeq" id="WP_220475725.1">
    <property type="nucleotide sequence ID" value="NZ_JACGWU010000001.1"/>
</dbReference>
<feature type="transmembrane region" description="Helical" evidence="1">
    <location>
        <begin position="226"/>
        <end position="249"/>
    </location>
</feature>
<feature type="transmembrane region" description="Helical" evidence="1">
    <location>
        <begin position="105"/>
        <end position="126"/>
    </location>
</feature>
<proteinExistence type="predicted"/>
<dbReference type="EMBL" id="JACGWU010000001">
    <property type="protein sequence ID" value="MBA8828104.1"/>
    <property type="molecule type" value="Genomic_DNA"/>
</dbReference>
<dbReference type="Pfam" id="PF03988">
    <property type="entry name" value="DUF347"/>
    <property type="match status" value="4"/>
</dbReference>
<organism evidence="2 3">
    <name type="scientific">Alpinimonas psychrophila</name>
    <dbReference type="NCBI Taxonomy" id="748908"/>
    <lineage>
        <taxon>Bacteria</taxon>
        <taxon>Bacillati</taxon>
        <taxon>Actinomycetota</taxon>
        <taxon>Actinomycetes</taxon>
        <taxon>Micrococcales</taxon>
        <taxon>Microbacteriaceae</taxon>
        <taxon>Alpinimonas</taxon>
    </lineage>
</organism>
<dbReference type="InterPro" id="IPR007136">
    <property type="entry name" value="DUF347"/>
</dbReference>
<reference evidence="2 3" key="1">
    <citation type="submission" date="2020-07" db="EMBL/GenBank/DDBJ databases">
        <title>Sequencing the genomes of 1000 actinobacteria strains.</title>
        <authorList>
            <person name="Klenk H.-P."/>
        </authorList>
    </citation>
    <scope>NUCLEOTIDE SEQUENCE [LARGE SCALE GENOMIC DNA]</scope>
    <source>
        <strain evidence="2 3">DSM 23737</strain>
    </source>
</reference>
<keyword evidence="3" id="KW-1185">Reference proteome</keyword>
<name>A0A7W3JRW2_9MICO</name>
<feature type="transmembrane region" description="Helical" evidence="1">
    <location>
        <begin position="48"/>
        <end position="67"/>
    </location>
</feature>
<evidence type="ECO:0000313" key="2">
    <source>
        <dbReference type="EMBL" id="MBA8828104.1"/>
    </source>
</evidence>
<keyword evidence="1" id="KW-0472">Membrane</keyword>
<dbReference type="Proteomes" id="UP000524237">
    <property type="component" value="Unassembled WGS sequence"/>
</dbReference>